<proteinExistence type="predicted"/>
<comment type="caution">
    <text evidence="3">The sequence shown here is derived from an EMBL/GenBank/DDBJ whole genome shotgun (WGS) entry which is preliminary data.</text>
</comment>
<organism evidence="3 4">
    <name type="scientific">Phycomyces blakesleeanus</name>
    <dbReference type="NCBI Taxonomy" id="4837"/>
    <lineage>
        <taxon>Eukaryota</taxon>
        <taxon>Fungi</taxon>
        <taxon>Fungi incertae sedis</taxon>
        <taxon>Mucoromycota</taxon>
        <taxon>Mucoromycotina</taxon>
        <taxon>Mucoromycetes</taxon>
        <taxon>Mucorales</taxon>
        <taxon>Phycomycetaceae</taxon>
        <taxon>Phycomyces</taxon>
    </lineage>
</organism>
<keyword evidence="4" id="KW-1185">Reference proteome</keyword>
<dbReference type="Proteomes" id="UP001448207">
    <property type="component" value="Unassembled WGS sequence"/>
</dbReference>
<keyword evidence="1" id="KW-0547">Nucleotide-binding</keyword>
<evidence type="ECO:0000256" key="2">
    <source>
        <dbReference type="ARBA" id="ARBA00022840"/>
    </source>
</evidence>
<sequence>MCQLALDKIEFCKIYILGSKVMWILEAKYDDFYYLKACAQSSILLDFGTTFSGCSYIYIKSSINEIFDITDWPKRSGYIYPKVPTVLFYEQNSKNLIAWGYDAIQRAKRPDTMGVLIDKFKLHLDHSQTYPALPNGLTVLEVITDYLREFNLYIHTCLKDKLGVIYNSSNFKYCLTVPAIWDDQAKAIMREAAVLAGIVDRSDNPDRLILTSEPEAASLYCEKKSGQFNLKHGQRFMICDAGGGTLDLIVFEIDTSSGDASLREVTKGSGSTCGSTFLDRNMRDLIIKRFGTYADGNKEIIDNLIDHFVASTKPQFDDEDDEFFTIPISLGLNEEILANIGVADGRLQVTVDELREDVFEPVVKQVLDLISDQINQSRTQIDAIFLVGGFGQSRYLGRRVKEIFKPKVGSIYVPSRGEMAVVRGAVMFGMDPNKVTHRILRRTYGLRCGSIFDALRDPPEKKYIDYDGVTRCHDRFSIFATKGESMAVNKCVSNEYFVFYPGPFNSDLFAYDFDGSSPRYTTDLGVRKVAKFSKELSIFTNVKLGDKIFFTTNMYFGKTEIMIETLIRGEKFTYTSSFASHELEKTSS</sequence>
<keyword evidence="2" id="KW-0067">ATP-binding</keyword>
<evidence type="ECO:0008006" key="5">
    <source>
        <dbReference type="Google" id="ProtNLM"/>
    </source>
</evidence>
<dbReference type="InterPro" id="IPR013126">
    <property type="entry name" value="Hsp_70_fam"/>
</dbReference>
<evidence type="ECO:0000313" key="4">
    <source>
        <dbReference type="Proteomes" id="UP001448207"/>
    </source>
</evidence>
<evidence type="ECO:0000256" key="1">
    <source>
        <dbReference type="ARBA" id="ARBA00022741"/>
    </source>
</evidence>
<dbReference type="EMBL" id="JBCLYO010000013">
    <property type="protein sequence ID" value="KAL0083641.1"/>
    <property type="molecule type" value="Genomic_DNA"/>
</dbReference>
<dbReference type="SUPFAM" id="SSF53067">
    <property type="entry name" value="Actin-like ATPase domain"/>
    <property type="match status" value="2"/>
</dbReference>
<protein>
    <recommendedName>
        <fullName evidence="5">Actin-like ATPase domain-containing protein</fullName>
    </recommendedName>
</protein>
<name>A0ABR3AXZ0_PHYBL</name>
<evidence type="ECO:0000313" key="3">
    <source>
        <dbReference type="EMBL" id="KAL0083641.1"/>
    </source>
</evidence>
<reference evidence="3 4" key="1">
    <citation type="submission" date="2024-04" db="EMBL/GenBank/DDBJ databases">
        <title>Symmetric and asymmetric DNA N6-adenine methylation regulates different biological responses in Mucorales.</title>
        <authorList>
            <consortium name="Lawrence Berkeley National Laboratory"/>
            <person name="Lax C."/>
            <person name="Mondo S.J."/>
            <person name="Osorio-Concepcion M."/>
            <person name="Muszewska A."/>
            <person name="Corrochano-Luque M."/>
            <person name="Gutierrez G."/>
            <person name="Riley R."/>
            <person name="Lipzen A."/>
            <person name="Guo J."/>
            <person name="Hundley H."/>
            <person name="Amirebrahimi M."/>
            <person name="Ng V."/>
            <person name="Lorenzo-Gutierrez D."/>
            <person name="Binder U."/>
            <person name="Yang J."/>
            <person name="Song Y."/>
            <person name="Canovas D."/>
            <person name="Navarro E."/>
            <person name="Freitag M."/>
            <person name="Gabaldon T."/>
            <person name="Grigoriev I.V."/>
            <person name="Corrochano L.M."/>
            <person name="Nicolas F.E."/>
            <person name="Garre V."/>
        </authorList>
    </citation>
    <scope>NUCLEOTIDE SEQUENCE [LARGE SCALE GENOMIC DNA]</scope>
    <source>
        <strain evidence="3 4">L51</strain>
    </source>
</reference>
<dbReference type="Gene3D" id="3.30.420.40">
    <property type="match status" value="2"/>
</dbReference>
<dbReference type="PANTHER" id="PTHR14187">
    <property type="entry name" value="ALPHA KINASE/ELONGATION FACTOR 2 KINASE"/>
    <property type="match status" value="1"/>
</dbReference>
<dbReference type="Pfam" id="PF00012">
    <property type="entry name" value="HSP70"/>
    <property type="match status" value="1"/>
</dbReference>
<dbReference type="InterPro" id="IPR043129">
    <property type="entry name" value="ATPase_NBD"/>
</dbReference>
<dbReference type="PANTHER" id="PTHR14187:SF5">
    <property type="entry name" value="HEAT SHOCK 70 KDA PROTEIN 12A"/>
    <property type="match status" value="1"/>
</dbReference>
<dbReference type="CDD" id="cd10229">
    <property type="entry name" value="ASKHA_NBD_HSP70_HSPA12"/>
    <property type="match status" value="1"/>
</dbReference>
<gene>
    <name evidence="3" type="ORF">J3Q64DRAFT_1699955</name>
</gene>
<accession>A0ABR3AXZ0</accession>